<name>A0A6L2JKK4_TANCI</name>
<evidence type="ECO:0000313" key="2">
    <source>
        <dbReference type="EMBL" id="GEU37202.1"/>
    </source>
</evidence>
<gene>
    <name evidence="2" type="ORF">Tci_009180</name>
</gene>
<evidence type="ECO:0000256" key="1">
    <source>
        <dbReference type="SAM" id="MobiDB-lite"/>
    </source>
</evidence>
<protein>
    <submittedName>
        <fullName evidence="2">Uncharacterized protein</fullName>
    </submittedName>
</protein>
<dbReference type="AlphaFoldDB" id="A0A6L2JKK4"/>
<sequence length="77" mass="8960">MGSLDGEKNEEEDEEKKDIKLKGKEKVEHWAKMKTKRHANQLKSGKKPKEKTEQKKRLLQGSYWIGFGEWYGDGLAP</sequence>
<accession>A0A6L2JKK4</accession>
<organism evidence="2">
    <name type="scientific">Tanacetum cinerariifolium</name>
    <name type="common">Dalmatian daisy</name>
    <name type="synonym">Chrysanthemum cinerariifolium</name>
    <dbReference type="NCBI Taxonomy" id="118510"/>
    <lineage>
        <taxon>Eukaryota</taxon>
        <taxon>Viridiplantae</taxon>
        <taxon>Streptophyta</taxon>
        <taxon>Embryophyta</taxon>
        <taxon>Tracheophyta</taxon>
        <taxon>Spermatophyta</taxon>
        <taxon>Magnoliopsida</taxon>
        <taxon>eudicotyledons</taxon>
        <taxon>Gunneridae</taxon>
        <taxon>Pentapetalae</taxon>
        <taxon>asterids</taxon>
        <taxon>campanulids</taxon>
        <taxon>Asterales</taxon>
        <taxon>Asteraceae</taxon>
        <taxon>Asteroideae</taxon>
        <taxon>Anthemideae</taxon>
        <taxon>Anthemidinae</taxon>
        <taxon>Tanacetum</taxon>
    </lineage>
</organism>
<comment type="caution">
    <text evidence="2">The sequence shown here is derived from an EMBL/GenBank/DDBJ whole genome shotgun (WGS) entry which is preliminary data.</text>
</comment>
<feature type="compositionally biased region" description="Basic residues" evidence="1">
    <location>
        <begin position="32"/>
        <end position="49"/>
    </location>
</feature>
<dbReference type="EMBL" id="BKCJ010000898">
    <property type="protein sequence ID" value="GEU37202.1"/>
    <property type="molecule type" value="Genomic_DNA"/>
</dbReference>
<proteinExistence type="predicted"/>
<feature type="region of interest" description="Disordered" evidence="1">
    <location>
        <begin position="1"/>
        <end position="55"/>
    </location>
</feature>
<feature type="compositionally biased region" description="Basic and acidic residues" evidence="1">
    <location>
        <begin position="16"/>
        <end position="31"/>
    </location>
</feature>
<reference evidence="2" key="1">
    <citation type="journal article" date="2019" name="Sci. Rep.">
        <title>Draft genome of Tanacetum cinerariifolium, the natural source of mosquito coil.</title>
        <authorList>
            <person name="Yamashiro T."/>
            <person name="Shiraishi A."/>
            <person name="Satake H."/>
            <person name="Nakayama K."/>
        </authorList>
    </citation>
    <scope>NUCLEOTIDE SEQUENCE</scope>
</reference>